<feature type="chain" id="PRO_5042991753" evidence="2">
    <location>
        <begin position="27"/>
        <end position="154"/>
    </location>
</feature>
<dbReference type="EMBL" id="JAYGII010000023">
    <property type="protein sequence ID" value="MEA5446210.1"/>
    <property type="molecule type" value="Genomic_DNA"/>
</dbReference>
<protein>
    <submittedName>
        <fullName evidence="4">DUF2914 domain-containing protein</fullName>
    </submittedName>
</protein>
<dbReference type="RefSeq" id="WP_346052318.1">
    <property type="nucleotide sequence ID" value="NZ_JAYGII010000023.1"/>
</dbReference>
<feature type="signal peptide" evidence="2">
    <location>
        <begin position="1"/>
        <end position="26"/>
    </location>
</feature>
<keyword evidence="2" id="KW-0732">Signal</keyword>
<feature type="region of interest" description="Disordered" evidence="1">
    <location>
        <begin position="132"/>
        <end position="154"/>
    </location>
</feature>
<evidence type="ECO:0000313" key="4">
    <source>
        <dbReference type="EMBL" id="MEA5446210.1"/>
    </source>
</evidence>
<reference evidence="4 5" key="1">
    <citation type="submission" date="2023-12" db="EMBL/GenBank/DDBJ databases">
        <title>Whole-genome sequencing of halo(alkali)philic microorganisms from hypersaline lakes.</title>
        <authorList>
            <person name="Sorokin D.Y."/>
            <person name="Merkel A.Y."/>
            <person name="Messina E."/>
            <person name="Yakimov M."/>
        </authorList>
    </citation>
    <scope>NUCLEOTIDE SEQUENCE [LARGE SCALE GENOMIC DNA]</scope>
    <source>
        <strain evidence="4 5">AB-CW1</strain>
    </source>
</reference>
<comment type="caution">
    <text evidence="4">The sequence shown here is derived from an EMBL/GenBank/DDBJ whole genome shotgun (WGS) entry which is preliminary data.</text>
</comment>
<dbReference type="Proteomes" id="UP001302316">
    <property type="component" value="Unassembled WGS sequence"/>
</dbReference>
<evidence type="ECO:0000259" key="3">
    <source>
        <dbReference type="Pfam" id="PF11141"/>
    </source>
</evidence>
<name>A0AAP6JFT8_9GAMM</name>
<dbReference type="Pfam" id="PF11141">
    <property type="entry name" value="DUF2914"/>
    <property type="match status" value="1"/>
</dbReference>
<proteinExistence type="predicted"/>
<evidence type="ECO:0000256" key="2">
    <source>
        <dbReference type="SAM" id="SignalP"/>
    </source>
</evidence>
<evidence type="ECO:0000256" key="1">
    <source>
        <dbReference type="SAM" id="MobiDB-lite"/>
    </source>
</evidence>
<evidence type="ECO:0000313" key="5">
    <source>
        <dbReference type="Proteomes" id="UP001302316"/>
    </source>
</evidence>
<gene>
    <name evidence="4" type="ORF">VCB98_10300</name>
</gene>
<accession>A0AAP6JFT8</accession>
<dbReference type="AlphaFoldDB" id="A0AAP6JFT8"/>
<dbReference type="InterPro" id="IPR022606">
    <property type="entry name" value="DUF2914"/>
</dbReference>
<keyword evidence="5" id="KW-1185">Reference proteome</keyword>
<feature type="domain" description="DUF2914" evidence="3">
    <location>
        <begin position="72"/>
        <end position="130"/>
    </location>
</feature>
<sequence>MNKIKLTTGLSMVAVLALGLGSPVLADEHGVYRAQFTTAVEEREPVDEIEELRNDHELVLFFTEFRDMEGHTLTHRWKHDGDVEAEVELTVGGPRWRTWSSKRLVPEWTGTWTVEVVDEDGDVHGSWSFEYIDQDEPPVVTDDNDGQDDNGGDY</sequence>
<organism evidence="4 5">
    <name type="scientific">Natronospira elongata</name>
    <dbReference type="NCBI Taxonomy" id="3110268"/>
    <lineage>
        <taxon>Bacteria</taxon>
        <taxon>Pseudomonadati</taxon>
        <taxon>Pseudomonadota</taxon>
        <taxon>Gammaproteobacteria</taxon>
        <taxon>Natronospirales</taxon>
        <taxon>Natronospiraceae</taxon>
        <taxon>Natronospira</taxon>
    </lineage>
</organism>